<sequence length="156" mass="16682">MRKALFPLSLALAQAWPALGPMEAARLAQAHLRVPTPPEEVSLSWPGGRPVYAVDLARGRGLVQVYVAGDSGKVLGIKPLKEKALGEEAWLKAPPRVSFQEAAALARKALKVQDPVAEVAYQVWRGRPVLRVDLGPRQAVLDAETGALLEVGPAGR</sequence>
<organism evidence="1 2">
    <name type="scientific">Thermus thermophilus</name>
    <dbReference type="NCBI Taxonomy" id="274"/>
    <lineage>
        <taxon>Bacteria</taxon>
        <taxon>Thermotogati</taxon>
        <taxon>Deinococcota</taxon>
        <taxon>Deinococci</taxon>
        <taxon>Thermales</taxon>
        <taxon>Thermaceae</taxon>
        <taxon>Thermus</taxon>
    </lineage>
</organism>
<keyword evidence="1" id="KW-0614">Plasmid</keyword>
<dbReference type="GeneID" id="42590664"/>
<proteinExistence type="predicted"/>
<dbReference type="Proteomes" id="UP000825379">
    <property type="component" value="Plasmid pAA1-1b"/>
</dbReference>
<dbReference type="EMBL" id="AP024927">
    <property type="protein sequence ID" value="BCZ88035.1"/>
    <property type="molecule type" value="Genomic_DNA"/>
</dbReference>
<reference evidence="1" key="1">
    <citation type="submission" date="2021-07" db="EMBL/GenBank/DDBJ databases">
        <title>Complete genome sequences of four Thermus thermophilus strains isolated from Arima Hot Spring in Japan.</title>
        <authorList>
            <person name="Tomariguchi N."/>
            <person name="Ueno Y."/>
            <person name="Miyazaki K."/>
        </authorList>
    </citation>
    <scope>NUCLEOTIDE SEQUENCE</scope>
    <source>
        <strain evidence="1">AA1-1</strain>
        <plasmid evidence="1">pAA1-1b</plasmid>
    </source>
</reference>
<protein>
    <recommendedName>
        <fullName evidence="3">PepSY domain-containing protein</fullName>
    </recommendedName>
</protein>
<evidence type="ECO:0008006" key="3">
    <source>
        <dbReference type="Google" id="ProtNLM"/>
    </source>
</evidence>
<accession>A0AAD1KXI7</accession>
<gene>
    <name evidence="1" type="ORF">TthAA11_22170</name>
</gene>
<evidence type="ECO:0000313" key="2">
    <source>
        <dbReference type="Proteomes" id="UP000825379"/>
    </source>
</evidence>
<dbReference type="RefSeq" id="WP_143587130.1">
    <property type="nucleotide sequence ID" value="NZ_AP019793.1"/>
</dbReference>
<dbReference type="AlphaFoldDB" id="A0AAD1KXI7"/>
<geneLocation type="plasmid" evidence="1 2">
    <name>pAA1-1b</name>
</geneLocation>
<name>A0AAD1KXI7_THETH</name>
<evidence type="ECO:0000313" key="1">
    <source>
        <dbReference type="EMBL" id="BCZ88035.1"/>
    </source>
</evidence>